<comment type="caution">
    <text evidence="2">The sequence shown here is derived from an EMBL/GenBank/DDBJ whole genome shotgun (WGS) entry which is preliminary data.</text>
</comment>
<organism evidence="2 3">
    <name type="scientific">Gossypium stocksii</name>
    <dbReference type="NCBI Taxonomy" id="47602"/>
    <lineage>
        <taxon>Eukaryota</taxon>
        <taxon>Viridiplantae</taxon>
        <taxon>Streptophyta</taxon>
        <taxon>Embryophyta</taxon>
        <taxon>Tracheophyta</taxon>
        <taxon>Spermatophyta</taxon>
        <taxon>Magnoliopsida</taxon>
        <taxon>eudicotyledons</taxon>
        <taxon>Gunneridae</taxon>
        <taxon>Pentapetalae</taxon>
        <taxon>rosids</taxon>
        <taxon>malvids</taxon>
        <taxon>Malvales</taxon>
        <taxon>Malvaceae</taxon>
        <taxon>Malvoideae</taxon>
        <taxon>Gossypium</taxon>
    </lineage>
</organism>
<dbReference type="AlphaFoldDB" id="A0A9D3WIR6"/>
<evidence type="ECO:0000313" key="3">
    <source>
        <dbReference type="Proteomes" id="UP000828251"/>
    </source>
</evidence>
<dbReference type="EMBL" id="JAIQCV010000001">
    <property type="protein sequence ID" value="KAH1129731.1"/>
    <property type="molecule type" value="Genomic_DNA"/>
</dbReference>
<name>A0A9D3WIR6_9ROSI</name>
<dbReference type="Proteomes" id="UP000828251">
    <property type="component" value="Unassembled WGS sequence"/>
</dbReference>
<accession>A0A9D3WIR6</accession>
<protein>
    <submittedName>
        <fullName evidence="2">Uncharacterized protein</fullName>
    </submittedName>
</protein>
<sequence length="201" mass="22292">MEQTRPKKLGSRKGKGKAKRVKRRKKKRVKCLLSRGPHKLWNCPKQAVVKGKATSKYGESSEGLPPKEDVSLSLNLEEEVAMKIVKLGPIRLKLSEASELAESSTRLPPMGEVGDASDFKGKEVMQEGQLTRVNAKVHSEHFDSVLHSNLLAWQECRGPFEVLEQRGRETGGKAKPSVVNQEDSVQGKLEYGQESDITPCC</sequence>
<feature type="region of interest" description="Disordered" evidence="1">
    <location>
        <begin position="168"/>
        <end position="201"/>
    </location>
</feature>
<proteinExistence type="predicted"/>
<feature type="region of interest" description="Disordered" evidence="1">
    <location>
        <begin position="1"/>
        <end position="28"/>
    </location>
</feature>
<evidence type="ECO:0000256" key="1">
    <source>
        <dbReference type="SAM" id="MobiDB-lite"/>
    </source>
</evidence>
<dbReference type="OrthoDB" id="10432164at2759"/>
<keyword evidence="3" id="KW-1185">Reference proteome</keyword>
<gene>
    <name evidence="2" type="ORF">J1N35_001109</name>
</gene>
<evidence type="ECO:0000313" key="2">
    <source>
        <dbReference type="EMBL" id="KAH1129731.1"/>
    </source>
</evidence>
<reference evidence="2 3" key="1">
    <citation type="journal article" date="2021" name="Plant Biotechnol. J.">
        <title>Multi-omics assisted identification of the key and species-specific regulatory components of drought-tolerant mechanisms in Gossypium stocksii.</title>
        <authorList>
            <person name="Yu D."/>
            <person name="Ke L."/>
            <person name="Zhang D."/>
            <person name="Wu Y."/>
            <person name="Sun Y."/>
            <person name="Mei J."/>
            <person name="Sun J."/>
            <person name="Sun Y."/>
        </authorList>
    </citation>
    <scope>NUCLEOTIDE SEQUENCE [LARGE SCALE GENOMIC DNA]</scope>
    <source>
        <strain evidence="3">cv. E1</strain>
        <tissue evidence="2">Leaf</tissue>
    </source>
</reference>